<dbReference type="PANTHER" id="PTHR43123">
    <property type="entry name" value="POLYSACCHARIDE DEACETYLASE-RELATED"/>
    <property type="match status" value="1"/>
</dbReference>
<organism evidence="1 2">
    <name type="scientific">Sediminicoccus rosea</name>
    <dbReference type="NCBI Taxonomy" id="1225128"/>
    <lineage>
        <taxon>Bacteria</taxon>
        <taxon>Pseudomonadati</taxon>
        <taxon>Pseudomonadota</taxon>
        <taxon>Alphaproteobacteria</taxon>
        <taxon>Acetobacterales</taxon>
        <taxon>Roseomonadaceae</taxon>
        <taxon>Sediminicoccus</taxon>
    </lineage>
</organism>
<dbReference type="RefSeq" id="WP_318650679.1">
    <property type="nucleotide sequence ID" value="NZ_CP137852.1"/>
</dbReference>
<dbReference type="InterPro" id="IPR011330">
    <property type="entry name" value="Glyco_hydro/deAcase_b/a-brl"/>
</dbReference>
<evidence type="ECO:0000313" key="1">
    <source>
        <dbReference type="EMBL" id="WPB86710.1"/>
    </source>
</evidence>
<protein>
    <submittedName>
        <fullName evidence="1">Polysaccharide deacetylase family protein</fullName>
    </submittedName>
</protein>
<dbReference type="Proteomes" id="UP001305521">
    <property type="component" value="Chromosome"/>
</dbReference>
<dbReference type="CDD" id="cd10979">
    <property type="entry name" value="CE4_PuuE_like"/>
    <property type="match status" value="1"/>
</dbReference>
<accession>A0ABZ0PNL7</accession>
<dbReference type="SUPFAM" id="SSF88713">
    <property type="entry name" value="Glycoside hydrolase/deacetylase"/>
    <property type="match status" value="1"/>
</dbReference>
<dbReference type="Gene3D" id="3.20.20.370">
    <property type="entry name" value="Glycoside hydrolase/deacetylase"/>
    <property type="match status" value="1"/>
</dbReference>
<proteinExistence type="predicted"/>
<reference evidence="1 2" key="1">
    <citation type="submission" date="2023-11" db="EMBL/GenBank/DDBJ databases">
        <title>Arctic aerobic anoxygenic photoheterotroph Sediminicoccus rosea KRV36 adapts its photosynthesis to long days of polar summer.</title>
        <authorList>
            <person name="Tomasch J."/>
            <person name="Kopejtka K."/>
            <person name="Bily T."/>
            <person name="Gardiner A.T."/>
            <person name="Gardian Z."/>
            <person name="Shivaramu S."/>
            <person name="Koblizek M."/>
            <person name="Engelhardt F."/>
            <person name="Kaftan D."/>
        </authorList>
    </citation>
    <scope>NUCLEOTIDE SEQUENCE [LARGE SCALE GENOMIC DNA]</scope>
    <source>
        <strain evidence="1 2">R-30</strain>
    </source>
</reference>
<name>A0ABZ0PNL7_9PROT</name>
<keyword evidence="2" id="KW-1185">Reference proteome</keyword>
<gene>
    <name evidence="1" type="ORF">R9Z33_07475</name>
</gene>
<sequence length="293" mass="32263">MPDANPRIPFQMEGDAPALPAYKGKRVIVHVAVNVEHWPFDQPMPRAILPPPHGIRAVPDVPNFTWVEYGLRVGMPRLLDLCAALGIRASNLSNAQICTHYPRLAEAMLKADWEFVGHGLYQKALATIEDDAGMVAEALSIMRGFSGQKVRAWLGAGLSEKADTPELLRRNGIEFLHDWLVDDVPTWMRTDAGPLLSLPYTVELNDVPIYVVGQHPSAALADRIRDSLAYFARDGFARTRVMTVALHPHVIGVPHRMESFTAVMQELAAHPQVAFATSSEIGDWYAGLVPPPG</sequence>
<dbReference type="EMBL" id="CP137852">
    <property type="protein sequence ID" value="WPB86710.1"/>
    <property type="molecule type" value="Genomic_DNA"/>
</dbReference>
<evidence type="ECO:0000313" key="2">
    <source>
        <dbReference type="Proteomes" id="UP001305521"/>
    </source>
</evidence>
<dbReference type="PANTHER" id="PTHR43123:SF4">
    <property type="entry name" value="POLYSACCHARIDE DEACETYLASE"/>
    <property type="match status" value="1"/>
</dbReference>